<reference evidence="1 2" key="1">
    <citation type="submission" date="2022-09" db="EMBL/GenBank/DDBJ databases">
        <title>Genome sequencing of Flavivirga sp. MEBiC05379.</title>
        <authorList>
            <person name="Oh H.-M."/>
            <person name="Kwon K.K."/>
            <person name="Park M.J."/>
            <person name="Yang S.-H."/>
        </authorList>
    </citation>
    <scope>NUCLEOTIDE SEQUENCE [LARGE SCALE GENOMIC DNA]</scope>
    <source>
        <strain evidence="1 2">MEBiC05379</strain>
    </source>
</reference>
<evidence type="ECO:0000313" key="1">
    <source>
        <dbReference type="EMBL" id="MEF3833790.1"/>
    </source>
</evidence>
<gene>
    <name evidence="1" type="ORF">N1F79_11660</name>
</gene>
<name>A0ABU7XVH2_9FLAO</name>
<dbReference type="SUPFAM" id="SSF52266">
    <property type="entry name" value="SGNH hydrolase"/>
    <property type="match status" value="1"/>
</dbReference>
<comment type="caution">
    <text evidence="1">The sequence shown here is derived from an EMBL/GenBank/DDBJ whole genome shotgun (WGS) entry which is preliminary data.</text>
</comment>
<dbReference type="RefSeq" id="WP_303306129.1">
    <property type="nucleotide sequence ID" value="NZ_JAODOP010000004.1"/>
</dbReference>
<organism evidence="1 2">
    <name type="scientific">Flavivirga spongiicola</name>
    <dbReference type="NCBI Taxonomy" id="421621"/>
    <lineage>
        <taxon>Bacteria</taxon>
        <taxon>Pseudomonadati</taxon>
        <taxon>Bacteroidota</taxon>
        <taxon>Flavobacteriia</taxon>
        <taxon>Flavobacteriales</taxon>
        <taxon>Flavobacteriaceae</taxon>
        <taxon>Flavivirga</taxon>
    </lineage>
</organism>
<evidence type="ECO:0008006" key="3">
    <source>
        <dbReference type="Google" id="ProtNLM"/>
    </source>
</evidence>
<sequence>MYANKEVKIINFDVEEGVDIKDSISKGFIGYKGAGLTKFGDNRNRCFVKANNFTSSIISSFLFEEIIHDLESFIGKLQSSEVTPIFFTTPTYKNYNIFLSAKVIEENTKDLLRITQKYNLEYWNYVDSDFFEKSNFFDSNHLNKKGAIFLI</sequence>
<proteinExistence type="predicted"/>
<keyword evidence="2" id="KW-1185">Reference proteome</keyword>
<protein>
    <recommendedName>
        <fullName evidence="3">GDSL-like lipase/acylhydrolase family protein</fullName>
    </recommendedName>
</protein>
<evidence type="ECO:0000313" key="2">
    <source>
        <dbReference type="Proteomes" id="UP001337305"/>
    </source>
</evidence>
<accession>A0ABU7XVH2</accession>
<dbReference type="EMBL" id="JAODOP010000004">
    <property type="protein sequence ID" value="MEF3833790.1"/>
    <property type="molecule type" value="Genomic_DNA"/>
</dbReference>
<dbReference type="Proteomes" id="UP001337305">
    <property type="component" value="Unassembled WGS sequence"/>
</dbReference>